<gene>
    <name evidence="9" type="ORF">F0145_02395</name>
</gene>
<feature type="domain" description="MacB-like periplasmic core" evidence="8">
    <location>
        <begin position="20"/>
        <end position="238"/>
    </location>
</feature>
<evidence type="ECO:0000256" key="1">
    <source>
        <dbReference type="ARBA" id="ARBA00004651"/>
    </source>
</evidence>
<dbReference type="GO" id="GO:0005886">
    <property type="term" value="C:plasma membrane"/>
    <property type="evidence" value="ECO:0007669"/>
    <property type="project" value="UniProtKB-SubCell"/>
</dbReference>
<evidence type="ECO:0000256" key="5">
    <source>
        <dbReference type="ARBA" id="ARBA00023136"/>
    </source>
</evidence>
<evidence type="ECO:0000259" key="8">
    <source>
        <dbReference type="Pfam" id="PF12704"/>
    </source>
</evidence>
<name>A0A5M6DT26_9BACT</name>
<organism evidence="9 10">
    <name type="scientific">Adhaeribacter rhizoryzae</name>
    <dbReference type="NCBI Taxonomy" id="2607907"/>
    <lineage>
        <taxon>Bacteria</taxon>
        <taxon>Pseudomonadati</taxon>
        <taxon>Bacteroidota</taxon>
        <taxon>Cytophagia</taxon>
        <taxon>Cytophagales</taxon>
        <taxon>Hymenobacteraceae</taxon>
        <taxon>Adhaeribacter</taxon>
    </lineage>
</organism>
<evidence type="ECO:0000256" key="6">
    <source>
        <dbReference type="SAM" id="Phobius"/>
    </source>
</evidence>
<sequence length="803" mass="90340">MLKNYLKLAIRNMFRHKFYSFINIIGLAIGIACCLVIFLYVRTSLSYDTHHKEADNIYRVVTENKKSDQQQWLTLTPPMVAPTLVKNFPEVEAAARLIILPGNLIEYKAHEFYEDNLYLADSSILQVLTLPLQHGDARTALNAPDAVIISDVVAQKYFGSENPIGKIISLNNDTKLKVTGVLAKPKTPTHLKADIILSFAFARQFFPERLQSWNWHQFYTYVRLKNNTSGPDFEEKLARFTEKEVAPITAKAGINDVFHLQPVKDIYLHSGHLEYDQPNRGNINFVYAFAVIALFILVIACFNFMNLATARSLKRAKEVGVRKVIGAHKGQLILQYLGESILMTLVAFLLAIPIVELALPYFNELSGETLRLHLGQDFLVVAGLLLCSIPVGLLAGLYPAFFLSSFLPIDVLKSNNTGKGFRLSALRQVLVITQFVISVALIAATAIVYRQLNYLQQKDLGFDKDQLLVFNMQGDKMQQASEQVKTELLRNPNIVAASASYGEPGGVVAGDGIRLRGDKDNRPISMFTVDYDYISTLKLQIVAGRPFSKSYKTDEQQAYIINETAAKELGFGTPEKALGNEIIWDEWLKPDKLKVGKVVGVVKDFHFKSLHQKIEPFIMHVYPGTFNQITIRMRPGNIPATLAHLEKTWKTFAPEYPFEYNFLDEYFGKMVESERKLSQVFTIFAGLAIFIACLGLLGLVAFSAQQRTKEIGIRKVMGASVAQITLLLTKDFTKLVLIAILIATPIAWYAMHTWLQDFPYRITISPWIFLLAGFISLLFTLVTVSYLAHRAASTNPIKSLRTE</sequence>
<feature type="transmembrane region" description="Helical" evidence="6">
    <location>
        <begin position="21"/>
        <end position="41"/>
    </location>
</feature>
<evidence type="ECO:0000313" key="9">
    <source>
        <dbReference type="EMBL" id="KAA5549456.1"/>
    </source>
</evidence>
<dbReference type="GO" id="GO:0022857">
    <property type="term" value="F:transmembrane transporter activity"/>
    <property type="evidence" value="ECO:0007669"/>
    <property type="project" value="TreeGrafter"/>
</dbReference>
<feature type="transmembrane region" description="Helical" evidence="6">
    <location>
        <begin position="341"/>
        <end position="362"/>
    </location>
</feature>
<comment type="subcellular location">
    <subcellularLocation>
        <location evidence="1">Cell membrane</location>
        <topology evidence="1">Multi-pass membrane protein</topology>
    </subcellularLocation>
</comment>
<proteinExistence type="predicted"/>
<feature type="transmembrane region" description="Helical" evidence="6">
    <location>
        <begin position="735"/>
        <end position="755"/>
    </location>
</feature>
<comment type="caution">
    <text evidence="9">The sequence shown here is derived from an EMBL/GenBank/DDBJ whole genome shotgun (WGS) entry which is preliminary data.</text>
</comment>
<accession>A0A5M6DT26</accession>
<dbReference type="InterPro" id="IPR003838">
    <property type="entry name" value="ABC3_permease_C"/>
</dbReference>
<dbReference type="Proteomes" id="UP000323426">
    <property type="component" value="Unassembled WGS sequence"/>
</dbReference>
<feature type="domain" description="ABC3 transporter permease C-terminal" evidence="7">
    <location>
        <begin position="291"/>
        <end position="404"/>
    </location>
</feature>
<dbReference type="EMBL" id="VWSF01000001">
    <property type="protein sequence ID" value="KAA5549456.1"/>
    <property type="molecule type" value="Genomic_DNA"/>
</dbReference>
<dbReference type="InterPro" id="IPR050250">
    <property type="entry name" value="Macrolide_Exporter_MacB"/>
</dbReference>
<dbReference type="PANTHER" id="PTHR30572:SF18">
    <property type="entry name" value="ABC-TYPE MACROLIDE FAMILY EXPORT SYSTEM PERMEASE COMPONENT 2"/>
    <property type="match status" value="1"/>
</dbReference>
<evidence type="ECO:0000256" key="3">
    <source>
        <dbReference type="ARBA" id="ARBA00022692"/>
    </source>
</evidence>
<protein>
    <submittedName>
        <fullName evidence="9">FtsX-like permease family protein</fullName>
    </submittedName>
</protein>
<evidence type="ECO:0000313" key="10">
    <source>
        <dbReference type="Proteomes" id="UP000323426"/>
    </source>
</evidence>
<dbReference type="PANTHER" id="PTHR30572">
    <property type="entry name" value="MEMBRANE COMPONENT OF TRANSPORTER-RELATED"/>
    <property type="match status" value="1"/>
</dbReference>
<dbReference type="Pfam" id="PF02687">
    <property type="entry name" value="FtsX"/>
    <property type="match status" value="2"/>
</dbReference>
<evidence type="ECO:0000259" key="7">
    <source>
        <dbReference type="Pfam" id="PF02687"/>
    </source>
</evidence>
<feature type="transmembrane region" description="Helical" evidence="6">
    <location>
        <begin position="767"/>
        <end position="788"/>
    </location>
</feature>
<dbReference type="RefSeq" id="WP_150086487.1">
    <property type="nucleotide sequence ID" value="NZ_VWSF01000001.1"/>
</dbReference>
<reference evidence="9 10" key="1">
    <citation type="submission" date="2019-09" db="EMBL/GenBank/DDBJ databases">
        <title>Genome sequence and assembly of Adhaeribacter sp.</title>
        <authorList>
            <person name="Chhetri G."/>
        </authorList>
    </citation>
    <scope>NUCLEOTIDE SEQUENCE [LARGE SCALE GENOMIC DNA]</scope>
    <source>
        <strain evidence="9 10">DK36</strain>
    </source>
</reference>
<evidence type="ECO:0000256" key="2">
    <source>
        <dbReference type="ARBA" id="ARBA00022475"/>
    </source>
</evidence>
<keyword evidence="4 6" id="KW-1133">Transmembrane helix</keyword>
<feature type="transmembrane region" description="Helical" evidence="6">
    <location>
        <begin position="680"/>
        <end position="704"/>
    </location>
</feature>
<dbReference type="InterPro" id="IPR025857">
    <property type="entry name" value="MacB_PCD"/>
</dbReference>
<keyword evidence="3 6" id="KW-0812">Transmembrane</keyword>
<keyword evidence="2" id="KW-1003">Cell membrane</keyword>
<feature type="transmembrane region" description="Helical" evidence="6">
    <location>
        <begin position="382"/>
        <end position="409"/>
    </location>
</feature>
<feature type="domain" description="MacB-like periplasmic core" evidence="8">
    <location>
        <begin position="436"/>
        <end position="606"/>
    </location>
</feature>
<feature type="transmembrane region" description="Helical" evidence="6">
    <location>
        <begin position="285"/>
        <end position="305"/>
    </location>
</feature>
<keyword evidence="5 6" id="KW-0472">Membrane</keyword>
<feature type="domain" description="ABC3 transporter permease C-terminal" evidence="7">
    <location>
        <begin position="683"/>
        <end position="796"/>
    </location>
</feature>
<dbReference type="PROSITE" id="PS51257">
    <property type="entry name" value="PROKAR_LIPOPROTEIN"/>
    <property type="match status" value="1"/>
</dbReference>
<evidence type="ECO:0000256" key="4">
    <source>
        <dbReference type="ARBA" id="ARBA00022989"/>
    </source>
</evidence>
<dbReference type="Pfam" id="PF12704">
    <property type="entry name" value="MacB_PCD"/>
    <property type="match status" value="2"/>
</dbReference>
<keyword evidence="10" id="KW-1185">Reference proteome</keyword>
<feature type="transmembrane region" description="Helical" evidence="6">
    <location>
        <begin position="429"/>
        <end position="449"/>
    </location>
</feature>
<dbReference type="AlphaFoldDB" id="A0A5M6DT26"/>